<feature type="compositionally biased region" description="Low complexity" evidence="1">
    <location>
        <begin position="110"/>
        <end position="120"/>
    </location>
</feature>
<sequence>MVTSPESTGCSPHSLSSSIDEGDINPNLTPSETVAYRRSMGRRTNTQYAFIMQTGDESSTAVKNKLKTVRSHVMKNYLHQQQQRGVEELLDPNANRTRRKSKELARRSRSSSFDADPSSDGHTNTIVAGNTLQDRSRSAFHFFGPIFEISLADVAAASYETPAQIGAVGYGQFDSTDNLAGKARRYMQCIVVDSLLNSLGPSFETLNAKVEVVGSVQNALALCGSIIPPQAMFAVSLLAYGCAILTDWEEAQGHANALERLVETRGGLQALDVDLQRTVAWIVYCIAAANGTGPPFAPPIFQEHGTLTLAFFDDAQMKAWRTVKRFPKNSAFVYDVVVRMHRLGLATSADWHGNVDWRALSNLQFEAMHKALLIRSEAPWLETISRNTLSDELSIMFEVWALALPLFLWATTRHLRTRLGIDAPWAGQDIIISRVHHLLEDDSGHRSWPRGKSLEPILASLLYCVEACDFASPLRPWLIRTTRKVSDLLKLKELEDFRKVLDFFPSTEEYRLIRDAVWEELTQSMHQGLTPAMTFTAFD</sequence>
<evidence type="ECO:0000313" key="2">
    <source>
        <dbReference type="EMBL" id="KAH7093119.1"/>
    </source>
</evidence>
<reference evidence="2" key="1">
    <citation type="journal article" date="2021" name="Nat. Commun.">
        <title>Genetic determinants of endophytism in the Arabidopsis root mycobiome.</title>
        <authorList>
            <person name="Mesny F."/>
            <person name="Miyauchi S."/>
            <person name="Thiergart T."/>
            <person name="Pickel B."/>
            <person name="Atanasova L."/>
            <person name="Karlsson M."/>
            <person name="Huettel B."/>
            <person name="Barry K.W."/>
            <person name="Haridas S."/>
            <person name="Chen C."/>
            <person name="Bauer D."/>
            <person name="Andreopoulos W."/>
            <person name="Pangilinan J."/>
            <person name="LaButti K."/>
            <person name="Riley R."/>
            <person name="Lipzen A."/>
            <person name="Clum A."/>
            <person name="Drula E."/>
            <person name="Henrissat B."/>
            <person name="Kohler A."/>
            <person name="Grigoriev I.V."/>
            <person name="Martin F.M."/>
            <person name="Hacquard S."/>
        </authorList>
    </citation>
    <scope>NUCLEOTIDE SEQUENCE</scope>
    <source>
        <strain evidence="2">MPI-SDFR-AT-0120</strain>
    </source>
</reference>
<evidence type="ECO:0008006" key="4">
    <source>
        <dbReference type="Google" id="ProtNLM"/>
    </source>
</evidence>
<organism evidence="2 3">
    <name type="scientific">Paraphoma chrysanthemicola</name>
    <dbReference type="NCBI Taxonomy" id="798071"/>
    <lineage>
        <taxon>Eukaryota</taxon>
        <taxon>Fungi</taxon>
        <taxon>Dikarya</taxon>
        <taxon>Ascomycota</taxon>
        <taxon>Pezizomycotina</taxon>
        <taxon>Dothideomycetes</taxon>
        <taxon>Pleosporomycetidae</taxon>
        <taxon>Pleosporales</taxon>
        <taxon>Pleosporineae</taxon>
        <taxon>Phaeosphaeriaceae</taxon>
        <taxon>Paraphoma</taxon>
    </lineage>
</organism>
<dbReference type="OrthoDB" id="4158087at2759"/>
<gene>
    <name evidence="2" type="ORF">FB567DRAFT_166360</name>
</gene>
<proteinExistence type="predicted"/>
<protein>
    <recommendedName>
        <fullName evidence="4">Transcription factor domain-containing protein</fullName>
    </recommendedName>
</protein>
<dbReference type="AlphaFoldDB" id="A0A8K0RFK4"/>
<feature type="compositionally biased region" description="Polar residues" evidence="1">
    <location>
        <begin position="1"/>
        <end position="19"/>
    </location>
</feature>
<dbReference type="Proteomes" id="UP000813461">
    <property type="component" value="Unassembled WGS sequence"/>
</dbReference>
<dbReference type="EMBL" id="JAGMVJ010000002">
    <property type="protein sequence ID" value="KAH7093119.1"/>
    <property type="molecule type" value="Genomic_DNA"/>
</dbReference>
<dbReference type="PANTHER" id="PTHR37540:SF10">
    <property type="entry name" value="SIGMA-70 REGION 2 FAMILY PROTEIN"/>
    <property type="match status" value="1"/>
</dbReference>
<keyword evidence="3" id="KW-1185">Reference proteome</keyword>
<name>A0A8K0RFK4_9PLEO</name>
<evidence type="ECO:0000313" key="3">
    <source>
        <dbReference type="Proteomes" id="UP000813461"/>
    </source>
</evidence>
<feature type="region of interest" description="Disordered" evidence="1">
    <location>
        <begin position="1"/>
        <end position="30"/>
    </location>
</feature>
<accession>A0A8K0RFK4</accession>
<evidence type="ECO:0000256" key="1">
    <source>
        <dbReference type="SAM" id="MobiDB-lite"/>
    </source>
</evidence>
<feature type="region of interest" description="Disordered" evidence="1">
    <location>
        <begin position="78"/>
        <end position="126"/>
    </location>
</feature>
<dbReference type="PANTHER" id="PTHR37540">
    <property type="entry name" value="TRANSCRIPTION FACTOR (ACR-2), PUTATIVE-RELATED-RELATED"/>
    <property type="match status" value="1"/>
</dbReference>
<comment type="caution">
    <text evidence="2">The sequence shown here is derived from an EMBL/GenBank/DDBJ whole genome shotgun (WGS) entry which is preliminary data.</text>
</comment>